<evidence type="ECO:0000256" key="2">
    <source>
        <dbReference type="SAM" id="Phobius"/>
    </source>
</evidence>
<name>A0ABP7HIU0_9ACTN</name>
<evidence type="ECO:0000313" key="3">
    <source>
        <dbReference type="EMBL" id="GAA3796127.1"/>
    </source>
</evidence>
<sequence>MRLRGARVRAVSEDTTGRPTRRGNSPVFTAVLTLLGAFLLYLAIPNVGPAVRAARADGQHGVFTAKTVDCVQHPGHESCSWTGEFRSHDGTIHRARVALYGSDRDALRPDMRTEAVDVGRPNQVYGPGGSREWVFTALLLLAGAAILAFPYAGWLRRPVRRSAPGEAAARGASEREPAVRH</sequence>
<keyword evidence="4" id="KW-1185">Reference proteome</keyword>
<gene>
    <name evidence="3" type="ORF">GCM10022226_14310</name>
</gene>
<feature type="region of interest" description="Disordered" evidence="1">
    <location>
        <begin position="1"/>
        <end position="23"/>
    </location>
</feature>
<reference evidence="4" key="1">
    <citation type="journal article" date="2019" name="Int. J. Syst. Evol. Microbiol.">
        <title>The Global Catalogue of Microorganisms (GCM) 10K type strain sequencing project: providing services to taxonomists for standard genome sequencing and annotation.</title>
        <authorList>
            <consortium name="The Broad Institute Genomics Platform"/>
            <consortium name="The Broad Institute Genome Sequencing Center for Infectious Disease"/>
            <person name="Wu L."/>
            <person name="Ma J."/>
        </authorList>
    </citation>
    <scope>NUCLEOTIDE SEQUENCE [LARGE SCALE GENOMIC DNA]</scope>
    <source>
        <strain evidence="4">JCM 16908</strain>
    </source>
</reference>
<feature type="transmembrane region" description="Helical" evidence="2">
    <location>
        <begin position="27"/>
        <end position="44"/>
    </location>
</feature>
<evidence type="ECO:0000313" key="4">
    <source>
        <dbReference type="Proteomes" id="UP001500888"/>
    </source>
</evidence>
<evidence type="ECO:0008006" key="5">
    <source>
        <dbReference type="Google" id="ProtNLM"/>
    </source>
</evidence>
<keyword evidence="2" id="KW-1133">Transmembrane helix</keyword>
<feature type="transmembrane region" description="Helical" evidence="2">
    <location>
        <begin position="133"/>
        <end position="152"/>
    </location>
</feature>
<accession>A0ABP7HIU0</accession>
<evidence type="ECO:0000256" key="1">
    <source>
        <dbReference type="SAM" id="MobiDB-lite"/>
    </source>
</evidence>
<comment type="caution">
    <text evidence="3">The sequence shown here is derived from an EMBL/GenBank/DDBJ whole genome shotgun (WGS) entry which is preliminary data.</text>
</comment>
<protein>
    <recommendedName>
        <fullName evidence="5">DUF3592 domain-containing protein</fullName>
    </recommendedName>
</protein>
<organism evidence="3 4">
    <name type="scientific">Sphaerisporangium flaviroseum</name>
    <dbReference type="NCBI Taxonomy" id="509199"/>
    <lineage>
        <taxon>Bacteria</taxon>
        <taxon>Bacillati</taxon>
        <taxon>Actinomycetota</taxon>
        <taxon>Actinomycetes</taxon>
        <taxon>Streptosporangiales</taxon>
        <taxon>Streptosporangiaceae</taxon>
        <taxon>Sphaerisporangium</taxon>
    </lineage>
</organism>
<keyword evidence="2" id="KW-0472">Membrane</keyword>
<keyword evidence="2" id="KW-0812">Transmembrane</keyword>
<dbReference type="EMBL" id="BAAAZR010000002">
    <property type="protein sequence ID" value="GAA3796127.1"/>
    <property type="molecule type" value="Genomic_DNA"/>
</dbReference>
<proteinExistence type="predicted"/>
<dbReference type="Proteomes" id="UP001500888">
    <property type="component" value="Unassembled WGS sequence"/>
</dbReference>